<dbReference type="EMBL" id="MU154528">
    <property type="protein sequence ID" value="KAF9500330.1"/>
    <property type="molecule type" value="Genomic_DNA"/>
</dbReference>
<feature type="non-terminal residue" evidence="1">
    <location>
        <position position="1"/>
    </location>
</feature>
<evidence type="ECO:0000313" key="2">
    <source>
        <dbReference type="Proteomes" id="UP000807025"/>
    </source>
</evidence>
<gene>
    <name evidence="1" type="ORF">BDN71DRAFT_1357162</name>
</gene>
<dbReference type="OrthoDB" id="2369050at2759"/>
<protein>
    <submittedName>
        <fullName evidence="1">Uncharacterized protein</fullName>
    </submittedName>
</protein>
<name>A0A9P6A581_PLEER</name>
<sequence>CLQQGSHSFVNFSVDMMGHNNLLASTDSFFNDEFLCDIMNVNMDHELAQECNHENIVSIVSFCDWLNKVKCLDERKHQRLEENERTLTLINAKTNTSCPNTSCPSFQPHNTNSPTASSTFVPMPKLTEDEHTLLSENSGCYKCQHFWAGHVGACCMAPFIDTSKYKMLTTRD</sequence>
<proteinExistence type="predicted"/>
<dbReference type="AlphaFoldDB" id="A0A9P6A581"/>
<dbReference type="Proteomes" id="UP000807025">
    <property type="component" value="Unassembled WGS sequence"/>
</dbReference>
<evidence type="ECO:0000313" key="1">
    <source>
        <dbReference type="EMBL" id="KAF9500330.1"/>
    </source>
</evidence>
<comment type="caution">
    <text evidence="1">The sequence shown here is derived from an EMBL/GenBank/DDBJ whole genome shotgun (WGS) entry which is preliminary data.</text>
</comment>
<feature type="non-terminal residue" evidence="1">
    <location>
        <position position="172"/>
    </location>
</feature>
<reference evidence="1" key="1">
    <citation type="submission" date="2020-11" db="EMBL/GenBank/DDBJ databases">
        <authorList>
            <consortium name="DOE Joint Genome Institute"/>
            <person name="Ahrendt S."/>
            <person name="Riley R."/>
            <person name="Andreopoulos W."/>
            <person name="Labutti K."/>
            <person name="Pangilinan J."/>
            <person name="Ruiz-Duenas F.J."/>
            <person name="Barrasa J.M."/>
            <person name="Sanchez-Garcia M."/>
            <person name="Camarero S."/>
            <person name="Miyauchi S."/>
            <person name="Serrano A."/>
            <person name="Linde D."/>
            <person name="Babiker R."/>
            <person name="Drula E."/>
            <person name="Ayuso-Fernandez I."/>
            <person name="Pacheco R."/>
            <person name="Padilla G."/>
            <person name="Ferreira P."/>
            <person name="Barriuso J."/>
            <person name="Kellner H."/>
            <person name="Castanera R."/>
            <person name="Alfaro M."/>
            <person name="Ramirez L."/>
            <person name="Pisabarro A.G."/>
            <person name="Kuo A."/>
            <person name="Tritt A."/>
            <person name="Lipzen A."/>
            <person name="He G."/>
            <person name="Yan M."/>
            <person name="Ng V."/>
            <person name="Cullen D."/>
            <person name="Martin F."/>
            <person name="Rosso M.-N."/>
            <person name="Henrissat B."/>
            <person name="Hibbett D."/>
            <person name="Martinez A.T."/>
            <person name="Grigoriev I.V."/>
        </authorList>
    </citation>
    <scope>NUCLEOTIDE SEQUENCE</scope>
    <source>
        <strain evidence="1">ATCC 90797</strain>
    </source>
</reference>
<keyword evidence="2" id="KW-1185">Reference proteome</keyword>
<accession>A0A9P6A581</accession>
<organism evidence="1 2">
    <name type="scientific">Pleurotus eryngii</name>
    <name type="common">Boletus of the steppes</name>
    <dbReference type="NCBI Taxonomy" id="5323"/>
    <lineage>
        <taxon>Eukaryota</taxon>
        <taxon>Fungi</taxon>
        <taxon>Dikarya</taxon>
        <taxon>Basidiomycota</taxon>
        <taxon>Agaricomycotina</taxon>
        <taxon>Agaricomycetes</taxon>
        <taxon>Agaricomycetidae</taxon>
        <taxon>Agaricales</taxon>
        <taxon>Pleurotineae</taxon>
        <taxon>Pleurotaceae</taxon>
        <taxon>Pleurotus</taxon>
    </lineage>
</organism>